<keyword evidence="3" id="KW-1185">Reference proteome</keyword>
<evidence type="ECO:0000256" key="1">
    <source>
        <dbReference type="SAM" id="MobiDB-lite"/>
    </source>
</evidence>
<gene>
    <name evidence="2" type="ORF">L3X38_005855</name>
</gene>
<proteinExistence type="predicted"/>
<feature type="region of interest" description="Disordered" evidence="1">
    <location>
        <begin position="1"/>
        <end position="30"/>
    </location>
</feature>
<accession>A0AAD4ZRK2</accession>
<dbReference type="EMBL" id="JAJFAZ020000001">
    <property type="protein sequence ID" value="KAI5352963.1"/>
    <property type="molecule type" value="Genomic_DNA"/>
</dbReference>
<dbReference type="AlphaFoldDB" id="A0AAD4ZRK2"/>
<dbReference type="PANTHER" id="PTHR37213:SF1">
    <property type="entry name" value="SUBTILISIN-LIKE PROTEASE"/>
    <property type="match status" value="1"/>
</dbReference>
<evidence type="ECO:0000313" key="2">
    <source>
        <dbReference type="EMBL" id="KAI5352963.1"/>
    </source>
</evidence>
<dbReference type="Proteomes" id="UP001054821">
    <property type="component" value="Chromosome 1"/>
</dbReference>
<feature type="region of interest" description="Disordered" evidence="1">
    <location>
        <begin position="137"/>
        <end position="178"/>
    </location>
</feature>
<protein>
    <submittedName>
        <fullName evidence="2">Uncharacterized protein</fullName>
    </submittedName>
</protein>
<name>A0AAD4ZRK2_PRUDU</name>
<comment type="caution">
    <text evidence="2">The sequence shown here is derived from an EMBL/GenBank/DDBJ whole genome shotgun (WGS) entry which is preliminary data.</text>
</comment>
<organism evidence="2 3">
    <name type="scientific">Prunus dulcis</name>
    <name type="common">Almond</name>
    <name type="synonym">Amygdalus dulcis</name>
    <dbReference type="NCBI Taxonomy" id="3755"/>
    <lineage>
        <taxon>Eukaryota</taxon>
        <taxon>Viridiplantae</taxon>
        <taxon>Streptophyta</taxon>
        <taxon>Embryophyta</taxon>
        <taxon>Tracheophyta</taxon>
        <taxon>Spermatophyta</taxon>
        <taxon>Magnoliopsida</taxon>
        <taxon>eudicotyledons</taxon>
        <taxon>Gunneridae</taxon>
        <taxon>Pentapetalae</taxon>
        <taxon>rosids</taxon>
        <taxon>fabids</taxon>
        <taxon>Rosales</taxon>
        <taxon>Rosaceae</taxon>
        <taxon>Amygdaloideae</taxon>
        <taxon>Amygdaleae</taxon>
        <taxon>Prunus</taxon>
    </lineage>
</organism>
<reference evidence="2 3" key="1">
    <citation type="journal article" date="2022" name="G3 (Bethesda)">
        <title>Whole-genome sequence and methylome profiling of the almond [Prunus dulcis (Mill.) D.A. Webb] cultivar 'Nonpareil'.</title>
        <authorList>
            <person name="D'Amico-Willman K.M."/>
            <person name="Ouma W.Z."/>
            <person name="Meulia T."/>
            <person name="Sideli G.M."/>
            <person name="Gradziel T.M."/>
            <person name="Fresnedo-Ramirez J."/>
        </authorList>
    </citation>
    <scope>NUCLEOTIDE SEQUENCE [LARGE SCALE GENOMIC DNA]</scope>
    <source>
        <strain evidence="2">Clone GOH B32 T37-40</strain>
    </source>
</reference>
<sequence>MQPVQASATESKRFPRLHSTEPSSFYLRPPRSSPLCPAVYRPSQFSASPVSLVGHLRFCIDCSSPFSAIGTENSVRSETNRNRLEFANIGKEVQSREIKNPKSPISKIGYKTRKLQRNDNHLEEKIRKCEDLKREQQERAALASADPHAYVEKRKPVPDPQETGLIYGNKNRTRKPEE</sequence>
<dbReference type="PANTHER" id="PTHR37213">
    <property type="entry name" value="SUBTILISIN-LIKE PROTEASE"/>
    <property type="match status" value="1"/>
</dbReference>
<evidence type="ECO:0000313" key="3">
    <source>
        <dbReference type="Proteomes" id="UP001054821"/>
    </source>
</evidence>